<keyword evidence="4" id="KW-0592">Phosphate transport</keyword>
<dbReference type="GO" id="GO:0006817">
    <property type="term" value="P:phosphate ion transport"/>
    <property type="evidence" value="ECO:0007669"/>
    <property type="project" value="UniProtKB-UniRule"/>
</dbReference>
<evidence type="ECO:0000259" key="5">
    <source>
        <dbReference type="Pfam" id="PF12849"/>
    </source>
</evidence>
<feature type="signal peptide" evidence="4">
    <location>
        <begin position="1"/>
        <end position="24"/>
    </location>
</feature>
<name>A0A9D5K182_9BACT</name>
<dbReference type="Pfam" id="PF12849">
    <property type="entry name" value="PBP_like_2"/>
    <property type="match status" value="1"/>
</dbReference>
<evidence type="ECO:0000256" key="1">
    <source>
        <dbReference type="ARBA" id="ARBA00008725"/>
    </source>
</evidence>
<sequence>MFKFTKSVLLVVCISVFALPAAFALEVDPAIPVYEEVSGISGTIKAIGSDTLNNLMALWSEGFSSHYPTVKFSIEGKGSSTAPPALIEGTAQFGPMSREMKDKEVDAFEKKFGYKPTNIRVAVDALAVFVNKDNPIESLSLTQLDAIFSKNREGGYPDDITTWGELGLTGEWADKPISLYGRNSASGTYGYFKKIALFDGDYKDSVKEQPGSSAVVQGVASDTYGIGYSGVGYKTADVRIVPLSVEEGDPAFEANANNAYSGDYPLARFLYIYLNKDPNDALDPLRAEFVKYINSNAGQEAVIKDGFYPISKALADDNLSRVGLEW</sequence>
<dbReference type="InterPro" id="IPR011862">
    <property type="entry name" value="Phos-bd"/>
</dbReference>
<evidence type="ECO:0000256" key="3">
    <source>
        <dbReference type="ARBA" id="ARBA00022729"/>
    </source>
</evidence>
<organism evidence="6 7">
    <name type="scientific">candidate division KSB3 bacterium</name>
    <dbReference type="NCBI Taxonomy" id="2044937"/>
    <lineage>
        <taxon>Bacteria</taxon>
        <taxon>candidate division KSB3</taxon>
    </lineage>
</organism>
<dbReference type="GO" id="GO:0042301">
    <property type="term" value="F:phosphate ion binding"/>
    <property type="evidence" value="ECO:0007669"/>
    <property type="project" value="UniProtKB-UniRule"/>
</dbReference>
<evidence type="ECO:0000313" key="6">
    <source>
        <dbReference type="EMBL" id="MBD3327472.1"/>
    </source>
</evidence>
<gene>
    <name evidence="6" type="primary">pstS</name>
    <name evidence="6" type="ORF">GF339_23000</name>
</gene>
<evidence type="ECO:0000256" key="2">
    <source>
        <dbReference type="ARBA" id="ARBA00022448"/>
    </source>
</evidence>
<dbReference type="Proteomes" id="UP000649604">
    <property type="component" value="Unassembled WGS sequence"/>
</dbReference>
<feature type="chain" id="PRO_5039743372" description="Phosphate-binding protein" evidence="4">
    <location>
        <begin position="25"/>
        <end position="326"/>
    </location>
</feature>
<accession>A0A9D5K182</accession>
<dbReference type="AlphaFoldDB" id="A0A9D5K182"/>
<protein>
    <recommendedName>
        <fullName evidence="4">Phosphate-binding protein</fullName>
    </recommendedName>
</protein>
<comment type="caution">
    <text evidence="6">The sequence shown here is derived from an EMBL/GenBank/DDBJ whole genome shotgun (WGS) entry which is preliminary data.</text>
</comment>
<proteinExistence type="inferred from homology"/>
<dbReference type="PANTHER" id="PTHR30570">
    <property type="entry name" value="PERIPLASMIC PHOSPHATE BINDING COMPONENT OF PHOSPHATE ABC TRANSPORTER"/>
    <property type="match status" value="1"/>
</dbReference>
<keyword evidence="2 4" id="KW-0813">Transport</keyword>
<comment type="function">
    <text evidence="4">Involved in the system for phosphate transport across the cytoplasmic membrane.</text>
</comment>
<dbReference type="SUPFAM" id="SSF53850">
    <property type="entry name" value="Periplasmic binding protein-like II"/>
    <property type="match status" value="1"/>
</dbReference>
<feature type="domain" description="PBP" evidence="5">
    <location>
        <begin position="39"/>
        <end position="295"/>
    </location>
</feature>
<dbReference type="InterPro" id="IPR050811">
    <property type="entry name" value="Phosphate_ABC_transporter"/>
</dbReference>
<dbReference type="Gene3D" id="3.40.190.10">
    <property type="entry name" value="Periplasmic binding protein-like II"/>
    <property type="match status" value="2"/>
</dbReference>
<evidence type="ECO:0000256" key="4">
    <source>
        <dbReference type="RuleBase" id="RU367119"/>
    </source>
</evidence>
<evidence type="ECO:0000313" key="7">
    <source>
        <dbReference type="Proteomes" id="UP000649604"/>
    </source>
</evidence>
<dbReference type="InterPro" id="IPR024370">
    <property type="entry name" value="PBP_domain"/>
</dbReference>
<reference evidence="6" key="1">
    <citation type="submission" date="2019-11" db="EMBL/GenBank/DDBJ databases">
        <title>Microbial mats filling the niche in hypersaline microbial mats.</title>
        <authorList>
            <person name="Wong H.L."/>
            <person name="Macleod F.I."/>
            <person name="White R.A. III"/>
            <person name="Burns B.P."/>
        </authorList>
    </citation>
    <scope>NUCLEOTIDE SEQUENCE</scope>
    <source>
        <strain evidence="6">Rbin_158</strain>
    </source>
</reference>
<dbReference type="EMBL" id="WJJP01000741">
    <property type="protein sequence ID" value="MBD3327472.1"/>
    <property type="molecule type" value="Genomic_DNA"/>
</dbReference>
<dbReference type="CDD" id="cd13566">
    <property type="entry name" value="PBP2_phosphate"/>
    <property type="match status" value="1"/>
</dbReference>
<comment type="similarity">
    <text evidence="1 4">Belongs to the PstS family.</text>
</comment>
<dbReference type="NCBIfam" id="TIGR02136">
    <property type="entry name" value="ptsS_2"/>
    <property type="match status" value="1"/>
</dbReference>
<keyword evidence="3 4" id="KW-0732">Signal</keyword>
<dbReference type="PANTHER" id="PTHR30570:SF6">
    <property type="entry name" value="PHOSPHATE-BINDING PROTEIN PSTS"/>
    <property type="match status" value="1"/>
</dbReference>